<evidence type="ECO:0000256" key="2">
    <source>
        <dbReference type="ARBA" id="ARBA00011955"/>
    </source>
</evidence>
<dbReference type="Pfam" id="PF02424">
    <property type="entry name" value="ApbE"/>
    <property type="match status" value="1"/>
</dbReference>
<comment type="caution">
    <text evidence="11">The sequence shown here is derived from an EMBL/GenBank/DDBJ whole genome shotgun (WGS) entry which is preliminary data.</text>
</comment>
<dbReference type="SUPFAM" id="SSF143631">
    <property type="entry name" value="ApbE-like"/>
    <property type="match status" value="1"/>
</dbReference>
<dbReference type="PANTHER" id="PTHR30040:SF2">
    <property type="entry name" value="FAD:PROTEIN FMN TRANSFERASE"/>
    <property type="match status" value="1"/>
</dbReference>
<dbReference type="Proteomes" id="UP001501074">
    <property type="component" value="Unassembled WGS sequence"/>
</dbReference>
<keyword evidence="7" id="KW-0274">FAD</keyword>
<evidence type="ECO:0000256" key="10">
    <source>
        <dbReference type="ARBA" id="ARBA00048540"/>
    </source>
</evidence>
<name>A0ABP6ZED7_9ACTN</name>
<keyword evidence="4" id="KW-0285">Flavoprotein</keyword>
<dbReference type="PANTHER" id="PTHR30040">
    <property type="entry name" value="THIAMINE BIOSYNTHESIS LIPOPROTEIN APBE"/>
    <property type="match status" value="1"/>
</dbReference>
<accession>A0ABP6ZED7</accession>
<sequence>MPSAPESSGTTATISYGTARWNALGSYAALVVADVAKLDAARAACERILADVDRAASRFRTDSDLARVNRAAGDWVGVTPLLCRAVSAAVWAADLTDGLVDPTLGRQLLALGYDRDIDELRRSMAAGQALDSTVTPGLVSGDPAQASHPARTSAWREIEIDPQGAVRVPHDVSLDLGATGKAFAADLIAETVPAEVGTDLVISLGGDVAIGLLPTTPPGTHPWRVSVTELPEDVAKPGAEIVVITEGGLATSSVLARRWWNDGELHHLLDPRTGRPVEAAFRTVTACGVSCVEANAISTSSIVRGRDAVDWLEHEDVAARLVDADGTVHRVAGWPVSA</sequence>
<evidence type="ECO:0000256" key="7">
    <source>
        <dbReference type="ARBA" id="ARBA00022827"/>
    </source>
</evidence>
<organism evidence="11 12">
    <name type="scientific">Kineosporia mesophila</name>
    <dbReference type="NCBI Taxonomy" id="566012"/>
    <lineage>
        <taxon>Bacteria</taxon>
        <taxon>Bacillati</taxon>
        <taxon>Actinomycetota</taxon>
        <taxon>Actinomycetes</taxon>
        <taxon>Kineosporiales</taxon>
        <taxon>Kineosporiaceae</taxon>
        <taxon>Kineosporia</taxon>
    </lineage>
</organism>
<dbReference type="EMBL" id="BAAAZO010000003">
    <property type="protein sequence ID" value="GAA3606954.1"/>
    <property type="molecule type" value="Genomic_DNA"/>
</dbReference>
<evidence type="ECO:0000256" key="3">
    <source>
        <dbReference type="ARBA" id="ARBA00016337"/>
    </source>
</evidence>
<keyword evidence="12" id="KW-1185">Reference proteome</keyword>
<dbReference type="EC" id="2.7.1.180" evidence="2"/>
<gene>
    <name evidence="11" type="ORF">GCM10022223_23630</name>
</gene>
<evidence type="ECO:0000256" key="4">
    <source>
        <dbReference type="ARBA" id="ARBA00022630"/>
    </source>
</evidence>
<evidence type="ECO:0000256" key="6">
    <source>
        <dbReference type="ARBA" id="ARBA00022723"/>
    </source>
</evidence>
<keyword evidence="5 11" id="KW-0808">Transferase</keyword>
<evidence type="ECO:0000256" key="9">
    <source>
        <dbReference type="ARBA" id="ARBA00031306"/>
    </source>
</evidence>
<dbReference type="InterPro" id="IPR003374">
    <property type="entry name" value="ApbE-like_sf"/>
</dbReference>
<dbReference type="InterPro" id="IPR024932">
    <property type="entry name" value="ApbE"/>
</dbReference>
<evidence type="ECO:0000256" key="5">
    <source>
        <dbReference type="ARBA" id="ARBA00022679"/>
    </source>
</evidence>
<dbReference type="RefSeq" id="WP_231488270.1">
    <property type="nucleotide sequence ID" value="NZ_BAAAZO010000003.1"/>
</dbReference>
<dbReference type="GO" id="GO:0016740">
    <property type="term" value="F:transferase activity"/>
    <property type="evidence" value="ECO:0007669"/>
    <property type="project" value="UniProtKB-KW"/>
</dbReference>
<evidence type="ECO:0000256" key="1">
    <source>
        <dbReference type="ARBA" id="ARBA00001946"/>
    </source>
</evidence>
<protein>
    <recommendedName>
        <fullName evidence="3">FAD:protein FMN transferase</fullName>
        <ecNumber evidence="2">2.7.1.180</ecNumber>
    </recommendedName>
    <alternativeName>
        <fullName evidence="9">Flavin transferase</fullName>
    </alternativeName>
</protein>
<keyword evidence="8" id="KW-0460">Magnesium</keyword>
<evidence type="ECO:0000313" key="12">
    <source>
        <dbReference type="Proteomes" id="UP001501074"/>
    </source>
</evidence>
<comment type="catalytic activity">
    <reaction evidence="10">
        <text>L-threonyl-[protein] + FAD = FMN-L-threonyl-[protein] + AMP + H(+)</text>
        <dbReference type="Rhea" id="RHEA:36847"/>
        <dbReference type="Rhea" id="RHEA-COMP:11060"/>
        <dbReference type="Rhea" id="RHEA-COMP:11061"/>
        <dbReference type="ChEBI" id="CHEBI:15378"/>
        <dbReference type="ChEBI" id="CHEBI:30013"/>
        <dbReference type="ChEBI" id="CHEBI:57692"/>
        <dbReference type="ChEBI" id="CHEBI:74257"/>
        <dbReference type="ChEBI" id="CHEBI:456215"/>
        <dbReference type="EC" id="2.7.1.180"/>
    </reaction>
</comment>
<evidence type="ECO:0000313" key="11">
    <source>
        <dbReference type="EMBL" id="GAA3606954.1"/>
    </source>
</evidence>
<comment type="cofactor">
    <cofactor evidence="1">
        <name>Mg(2+)</name>
        <dbReference type="ChEBI" id="CHEBI:18420"/>
    </cofactor>
</comment>
<keyword evidence="6" id="KW-0479">Metal-binding</keyword>
<reference evidence="12" key="1">
    <citation type="journal article" date="2019" name="Int. J. Syst. Evol. Microbiol.">
        <title>The Global Catalogue of Microorganisms (GCM) 10K type strain sequencing project: providing services to taxonomists for standard genome sequencing and annotation.</title>
        <authorList>
            <consortium name="The Broad Institute Genomics Platform"/>
            <consortium name="The Broad Institute Genome Sequencing Center for Infectious Disease"/>
            <person name="Wu L."/>
            <person name="Ma J."/>
        </authorList>
    </citation>
    <scope>NUCLEOTIDE SEQUENCE [LARGE SCALE GENOMIC DNA]</scope>
    <source>
        <strain evidence="12">JCM 16902</strain>
    </source>
</reference>
<proteinExistence type="predicted"/>
<dbReference type="Gene3D" id="3.10.520.10">
    <property type="entry name" value="ApbE-like domains"/>
    <property type="match status" value="1"/>
</dbReference>
<evidence type="ECO:0000256" key="8">
    <source>
        <dbReference type="ARBA" id="ARBA00022842"/>
    </source>
</evidence>